<dbReference type="GO" id="GO:0016740">
    <property type="term" value="F:transferase activity"/>
    <property type="evidence" value="ECO:0007669"/>
    <property type="project" value="UniProtKB-KW"/>
</dbReference>
<keyword evidence="1" id="KW-1133">Transmembrane helix</keyword>
<organism evidence="3 4">
    <name type="scientific">Sulfitobacter mediterraneus</name>
    <dbReference type="NCBI Taxonomy" id="83219"/>
    <lineage>
        <taxon>Bacteria</taxon>
        <taxon>Pseudomonadati</taxon>
        <taxon>Pseudomonadota</taxon>
        <taxon>Alphaproteobacteria</taxon>
        <taxon>Rhodobacterales</taxon>
        <taxon>Roseobacteraceae</taxon>
        <taxon>Sulfitobacter</taxon>
    </lineage>
</organism>
<dbReference type="SUPFAM" id="SSF53448">
    <property type="entry name" value="Nucleotide-diphospho-sugar transferases"/>
    <property type="match status" value="1"/>
</dbReference>
<keyword evidence="4" id="KW-1185">Reference proteome</keyword>
<sequence length="321" mass="35290">MSVKGHAMTVAAVVIGRNEGARLIACLAALEGQVDQVIYVDSGSTDGSVAAAQSRGALVVALDMTQPFTAARARNAGLEKVAEGVEFVQFLDGDCALREGWIATARTFLEDHPDVAVVCGRRRERFPDASIYNRLIDREWDTPVGQALACGGDALMRVAPLRDLGGYRDSLIAGEEPELCVRLHQAGWQIWRLDAEMTWHDAEITRLSQWWKRSQRAGHAFAEGAALHGGPPERHWVAERRRALIWGVALPLAILVLALLISPWALLLLGIYPLQILRLSRHGGLAWAALTTFSKFAEGLGAVQYHLRRMSGRKSEIIEYK</sequence>
<protein>
    <submittedName>
        <fullName evidence="3">Glycosyl transferase</fullName>
    </submittedName>
</protein>
<evidence type="ECO:0000259" key="2">
    <source>
        <dbReference type="Pfam" id="PF00535"/>
    </source>
</evidence>
<dbReference type="STRING" id="83219.PM02_14485"/>
<dbReference type="EMBL" id="JEMU01000012">
    <property type="protein sequence ID" value="KAJ02411.1"/>
    <property type="molecule type" value="Genomic_DNA"/>
</dbReference>
<feature type="domain" description="Glycosyltransferase 2-like" evidence="2">
    <location>
        <begin position="13"/>
        <end position="126"/>
    </location>
</feature>
<dbReference type="Pfam" id="PF00535">
    <property type="entry name" value="Glycos_transf_2"/>
    <property type="match status" value="1"/>
</dbReference>
<keyword evidence="1" id="KW-0812">Transmembrane</keyword>
<gene>
    <name evidence="3" type="ORF">PM02_14485</name>
</gene>
<dbReference type="eggNOG" id="COG1215">
    <property type="taxonomic scope" value="Bacteria"/>
</dbReference>
<accession>A0A061SL24</accession>
<evidence type="ECO:0000256" key="1">
    <source>
        <dbReference type="SAM" id="Phobius"/>
    </source>
</evidence>
<keyword evidence="3" id="KW-0808">Transferase</keyword>
<dbReference type="Proteomes" id="UP000027337">
    <property type="component" value="Unassembled WGS sequence"/>
</dbReference>
<evidence type="ECO:0000313" key="4">
    <source>
        <dbReference type="Proteomes" id="UP000027337"/>
    </source>
</evidence>
<feature type="transmembrane region" description="Helical" evidence="1">
    <location>
        <begin position="284"/>
        <end position="305"/>
    </location>
</feature>
<dbReference type="AlphaFoldDB" id="A0A061SL24"/>
<comment type="caution">
    <text evidence="3">The sequence shown here is derived from an EMBL/GenBank/DDBJ whole genome shotgun (WGS) entry which is preliminary data.</text>
</comment>
<keyword evidence="1" id="KW-0472">Membrane</keyword>
<dbReference type="InterPro" id="IPR001173">
    <property type="entry name" value="Glyco_trans_2-like"/>
</dbReference>
<evidence type="ECO:0000313" key="3">
    <source>
        <dbReference type="EMBL" id="KAJ02411.1"/>
    </source>
</evidence>
<dbReference type="InterPro" id="IPR029044">
    <property type="entry name" value="Nucleotide-diphossugar_trans"/>
</dbReference>
<dbReference type="Gene3D" id="3.90.550.10">
    <property type="entry name" value="Spore Coat Polysaccharide Biosynthesis Protein SpsA, Chain A"/>
    <property type="match status" value="1"/>
</dbReference>
<dbReference type="PANTHER" id="PTHR43646">
    <property type="entry name" value="GLYCOSYLTRANSFERASE"/>
    <property type="match status" value="1"/>
</dbReference>
<dbReference type="PANTHER" id="PTHR43646:SF6">
    <property type="entry name" value="PRE-MYCOFACTOCIN GLYCOSYLTRANSFERASE"/>
    <property type="match status" value="1"/>
</dbReference>
<name>A0A061SL24_9RHOB</name>
<proteinExistence type="predicted"/>
<reference evidence="3 4" key="1">
    <citation type="journal article" date="2014" name="Genome Announc.">
        <title>Draft Genome Sequences of Two Isolates of the Roseobacter Group, Sulfitobacter sp. Strains 3SOLIMAR09 and 1FIGIMAR09, from Harbors of Mallorca Island (Mediterranean Sea).</title>
        <authorList>
            <person name="Mas-Llado M."/>
            <person name="Pina-Villalonga J.M."/>
            <person name="Brunet-Galmes I."/>
            <person name="Nogales B."/>
            <person name="Bosch R."/>
        </authorList>
    </citation>
    <scope>NUCLEOTIDE SEQUENCE [LARGE SCALE GENOMIC DNA]</scope>
    <source>
        <strain evidence="3 4">1FIGIMAR09</strain>
    </source>
</reference>
<feature type="transmembrane region" description="Helical" evidence="1">
    <location>
        <begin position="243"/>
        <end position="272"/>
    </location>
</feature>